<feature type="domain" description="DUF5615" evidence="1">
    <location>
        <begin position="1"/>
        <end position="35"/>
    </location>
</feature>
<comment type="caution">
    <text evidence="2">The sequence shown here is derived from an EMBL/GenBank/DDBJ whole genome shotgun (WGS) entry which is preliminary data.</text>
</comment>
<keyword evidence="3" id="KW-1185">Reference proteome</keyword>
<dbReference type="RefSeq" id="WP_259102368.1">
    <property type="nucleotide sequence ID" value="NZ_CP130455.1"/>
</dbReference>
<gene>
    <name evidence="2" type="ORF">M2350_003745</name>
</gene>
<evidence type="ECO:0000313" key="3">
    <source>
        <dbReference type="Proteomes" id="UP001204798"/>
    </source>
</evidence>
<accession>A0ABT2EV23</accession>
<reference evidence="2 3" key="1">
    <citation type="submission" date="2022-08" db="EMBL/GenBank/DDBJ databases">
        <title>Bacterial and archaeal communities from various locations to study Microbial Dark Matter (Phase II).</title>
        <authorList>
            <person name="Stepanauskas R."/>
        </authorList>
    </citation>
    <scope>NUCLEOTIDE SEQUENCE [LARGE SCALE GENOMIC DNA]</scope>
    <source>
        <strain evidence="2 3">PD1</strain>
    </source>
</reference>
<dbReference type="InterPro" id="IPR041049">
    <property type="entry name" value="DUF5615"/>
</dbReference>
<organism evidence="2 3">
    <name type="scientific">Candidatus Fervidibacter sacchari</name>
    <dbReference type="NCBI Taxonomy" id="1448929"/>
    <lineage>
        <taxon>Bacteria</taxon>
        <taxon>Candidatus Fervidibacterota</taxon>
        <taxon>Candidatus Fervidibacter</taxon>
    </lineage>
</organism>
<dbReference type="Proteomes" id="UP001204798">
    <property type="component" value="Unassembled WGS sequence"/>
</dbReference>
<evidence type="ECO:0000259" key="1">
    <source>
        <dbReference type="Pfam" id="PF18480"/>
    </source>
</evidence>
<evidence type="ECO:0000313" key="2">
    <source>
        <dbReference type="EMBL" id="MCS3921296.1"/>
    </source>
</evidence>
<dbReference type="EMBL" id="JANUCP010000013">
    <property type="protein sequence ID" value="MCS3921296.1"/>
    <property type="molecule type" value="Genomic_DNA"/>
</dbReference>
<proteinExistence type="predicted"/>
<dbReference type="Pfam" id="PF18480">
    <property type="entry name" value="DUF5615"/>
    <property type="match status" value="1"/>
</dbReference>
<protein>
    <submittedName>
        <fullName evidence="2">Nuclease of putative toxin-antitoxin system</fullName>
    </submittedName>
</protein>
<sequence>MKFLVDNALSPFVAEKLREAGYDAVHVREYGMQWDGKAVDRRSTAMGKFFSKGSDKRRGRW</sequence>
<name>A0ABT2EV23_9BACT</name>